<dbReference type="Pfam" id="PF01636">
    <property type="entry name" value="APH"/>
    <property type="match status" value="1"/>
</dbReference>
<protein>
    <recommendedName>
        <fullName evidence="1">Aminoglycoside phosphotransferase domain-containing protein</fullName>
    </recommendedName>
</protein>
<dbReference type="Gene3D" id="3.30.200.20">
    <property type="entry name" value="Phosphorylase Kinase, domain 1"/>
    <property type="match status" value="1"/>
</dbReference>
<accession>A0A381PEH1</accession>
<feature type="domain" description="Aminoglycoside phosphotransferase" evidence="1">
    <location>
        <begin position="41"/>
        <end position="260"/>
    </location>
</feature>
<dbReference type="InterPro" id="IPR002575">
    <property type="entry name" value="Aminoglycoside_PTrfase"/>
</dbReference>
<proteinExistence type="predicted"/>
<evidence type="ECO:0000259" key="1">
    <source>
        <dbReference type="Pfam" id="PF01636"/>
    </source>
</evidence>
<dbReference type="EMBL" id="UINC01000949">
    <property type="protein sequence ID" value="SUZ65024.1"/>
    <property type="molecule type" value="Genomic_DNA"/>
</dbReference>
<dbReference type="PANTHER" id="PTHR47829:SF3">
    <property type="entry name" value="AMINOGLYCOSIDE PHOSPHOTRANSFERASE DOMAIN-CONTAINING PROTEIN"/>
    <property type="match status" value="1"/>
</dbReference>
<name>A0A381PEH1_9ZZZZ</name>
<dbReference type="Gene3D" id="3.90.1200.10">
    <property type="match status" value="1"/>
</dbReference>
<dbReference type="InterPro" id="IPR011009">
    <property type="entry name" value="Kinase-like_dom_sf"/>
</dbReference>
<sequence length="351" mass="40021">MDFKENENIGTMDVLDRHQFDKEALTNFMEENVEGFEGPLTIEEFKGGQSNPTYLIKARNQSYVLRRKPPGKLLKSAHAVEREYRVITALNNTDVPVPKTYALCEDTEIIGTAFYIMEFMNGRVLWDPSMADSSKEEALGVYSSMNNTLAKLHSVDPLKVDLESFGKPGNYVGRQVSIWSKQYIDSETEKIPEMDKLIDWLPNNLPSDKPLRIVHGDFSLSNLMMDTEKPEVIAILDWELSTLGDPCADFSYHCMQYRMNPNLSDQEYCKKIGIPTEEKYVAMYCDKTGSNLKEEWELYMAYNIFKSAGILQGIMGRVRDGTAASKHAKDMAARVRPLAESAWKLIEENFI</sequence>
<reference evidence="2" key="1">
    <citation type="submission" date="2018-05" db="EMBL/GenBank/DDBJ databases">
        <authorList>
            <person name="Lanie J.A."/>
            <person name="Ng W.-L."/>
            <person name="Kazmierczak K.M."/>
            <person name="Andrzejewski T.M."/>
            <person name="Davidsen T.M."/>
            <person name="Wayne K.J."/>
            <person name="Tettelin H."/>
            <person name="Glass J.I."/>
            <person name="Rusch D."/>
            <person name="Podicherti R."/>
            <person name="Tsui H.-C.T."/>
            <person name="Winkler M.E."/>
        </authorList>
    </citation>
    <scope>NUCLEOTIDE SEQUENCE</scope>
</reference>
<dbReference type="InterPro" id="IPR052898">
    <property type="entry name" value="ACAD10-like"/>
</dbReference>
<dbReference type="PANTHER" id="PTHR47829">
    <property type="entry name" value="HYDROLASE, PUTATIVE (AFU_ORTHOLOGUE AFUA_1G12880)-RELATED"/>
    <property type="match status" value="1"/>
</dbReference>
<dbReference type="InterPro" id="IPR041726">
    <property type="entry name" value="ACAD10_11_N"/>
</dbReference>
<dbReference type="SUPFAM" id="SSF56112">
    <property type="entry name" value="Protein kinase-like (PK-like)"/>
    <property type="match status" value="1"/>
</dbReference>
<dbReference type="CDD" id="cd05154">
    <property type="entry name" value="ACAD10_11_N-like"/>
    <property type="match status" value="1"/>
</dbReference>
<dbReference type="AlphaFoldDB" id="A0A381PEH1"/>
<organism evidence="2">
    <name type="scientific">marine metagenome</name>
    <dbReference type="NCBI Taxonomy" id="408172"/>
    <lineage>
        <taxon>unclassified sequences</taxon>
        <taxon>metagenomes</taxon>
        <taxon>ecological metagenomes</taxon>
    </lineage>
</organism>
<gene>
    <name evidence="2" type="ORF">METZ01_LOCUS17878</name>
</gene>
<evidence type="ECO:0000313" key="2">
    <source>
        <dbReference type="EMBL" id="SUZ65024.1"/>
    </source>
</evidence>